<dbReference type="GO" id="GO:0046872">
    <property type="term" value="F:metal ion binding"/>
    <property type="evidence" value="ECO:0007669"/>
    <property type="project" value="UniProtKB-KW"/>
</dbReference>
<reference evidence="3 4" key="1">
    <citation type="submission" date="2017-01" db="EMBL/GenBank/DDBJ databases">
        <authorList>
            <person name="Mah S.A."/>
            <person name="Swanson W.J."/>
            <person name="Moy G.W."/>
            <person name="Vacquier V.D."/>
        </authorList>
    </citation>
    <scope>NUCLEOTIDE SEQUENCE [LARGE SCALE GENOMIC DNA]</scope>
    <source>
        <strain evidence="3 4">DSM 7027</strain>
    </source>
</reference>
<dbReference type="InterPro" id="IPR036663">
    <property type="entry name" value="Fumarylacetoacetase_C_sf"/>
</dbReference>
<evidence type="ECO:0000313" key="3">
    <source>
        <dbReference type="EMBL" id="SIQ88650.1"/>
    </source>
</evidence>
<proteinExistence type="predicted"/>
<dbReference type="SUPFAM" id="SSF56529">
    <property type="entry name" value="FAH"/>
    <property type="match status" value="1"/>
</dbReference>
<dbReference type="Pfam" id="PF01557">
    <property type="entry name" value="FAA_hydrolase"/>
    <property type="match status" value="1"/>
</dbReference>
<keyword evidence="4" id="KW-1185">Reference proteome</keyword>
<dbReference type="PANTHER" id="PTHR11820">
    <property type="entry name" value="ACYLPYRUVASE"/>
    <property type="match status" value="1"/>
</dbReference>
<evidence type="ECO:0000313" key="4">
    <source>
        <dbReference type="Proteomes" id="UP000186895"/>
    </source>
</evidence>
<dbReference type="STRING" id="49186.SAMN05421647_110118"/>
<accession>A0A1N6WFA1</accession>
<dbReference type="eggNOG" id="COG0179">
    <property type="taxonomic scope" value="Bacteria"/>
</dbReference>
<dbReference type="RefSeq" id="WP_076465354.1">
    <property type="nucleotide sequence ID" value="NZ_FTMN01000010.1"/>
</dbReference>
<dbReference type="GO" id="GO:0018773">
    <property type="term" value="F:acetylpyruvate hydrolase activity"/>
    <property type="evidence" value="ECO:0007669"/>
    <property type="project" value="TreeGrafter"/>
</dbReference>
<dbReference type="NCBIfam" id="NF007967">
    <property type="entry name" value="PRK10691.1"/>
    <property type="match status" value="1"/>
</dbReference>
<evidence type="ECO:0000259" key="2">
    <source>
        <dbReference type="Pfam" id="PF01557"/>
    </source>
</evidence>
<evidence type="ECO:0000256" key="1">
    <source>
        <dbReference type="ARBA" id="ARBA00022723"/>
    </source>
</evidence>
<organism evidence="3 4">
    <name type="scientific">Marinobacterium stanieri</name>
    <dbReference type="NCBI Taxonomy" id="49186"/>
    <lineage>
        <taxon>Bacteria</taxon>
        <taxon>Pseudomonadati</taxon>
        <taxon>Pseudomonadota</taxon>
        <taxon>Gammaproteobacteria</taxon>
        <taxon>Oceanospirillales</taxon>
        <taxon>Oceanospirillaceae</taxon>
        <taxon>Marinobacterium</taxon>
    </lineage>
</organism>
<dbReference type="EMBL" id="FTMN01000010">
    <property type="protein sequence ID" value="SIQ88650.1"/>
    <property type="molecule type" value="Genomic_DNA"/>
</dbReference>
<name>A0A1N6WFA1_9GAMM</name>
<dbReference type="PANTHER" id="PTHR11820:SF7">
    <property type="entry name" value="ACYLPYRUVASE FAHD1, MITOCHONDRIAL"/>
    <property type="match status" value="1"/>
</dbReference>
<sequence length="223" mass="24038">MSYQHRAAGEHELDLPLGKVVCIGRNYADHARELNNPVPTEPILFIKPATSVVPMEEAFTVPEGKGAVHFETEMAILIGETLKDANEQQAMHGIAGIGLGLDMTLREVQDSLKQKGQPWEKSKCFDGACPLSAFLSPASVNDLADVQIRLTVNGEVRQDGNSAQMLTPVLKLLSYASQWFTLEPGDVVLTGTPAGVGPVKPGDQLRVELVDLLRVETSVKALG</sequence>
<dbReference type="AlphaFoldDB" id="A0A1N6WFA1"/>
<dbReference type="InterPro" id="IPR011234">
    <property type="entry name" value="Fumarylacetoacetase-like_C"/>
</dbReference>
<gene>
    <name evidence="3" type="ORF">SAMN05421647_110118</name>
</gene>
<keyword evidence="1" id="KW-0479">Metal-binding</keyword>
<dbReference type="Gene3D" id="3.90.850.10">
    <property type="entry name" value="Fumarylacetoacetase-like, C-terminal domain"/>
    <property type="match status" value="1"/>
</dbReference>
<dbReference type="Proteomes" id="UP000186895">
    <property type="component" value="Unassembled WGS sequence"/>
</dbReference>
<protein>
    <submittedName>
        <fullName evidence="3">2-keto-4-pentenoate hydratase/2-oxohepta-3-ene-1,7-dioic acid hydratase (Catechol pathway)</fullName>
    </submittedName>
</protein>
<feature type="domain" description="Fumarylacetoacetase-like C-terminal" evidence="2">
    <location>
        <begin position="19"/>
        <end position="219"/>
    </location>
</feature>